<name>A0A6J5WQG8_PRUAR</name>
<sequence length="248" mass="27762">MATDASATMAPDTSATIPVPEINSSTPTLITINATAQLPVKLTPTNYSSWRAQFNALLYSYDLMGYVDGSRLCPSTTQLVLRTFWIRQDQLLLHAILASVSPQVISLIASAKTSKEAWDKLLRLFASKARARVLGLKERLTLLRRENKLSPSICKKSALLQMNSPSLMFPSPMTISSSTFLMVLDLTSRKLLRWFVPATPQFLLKTSTTTKKEKHDGNSPSCILFSNGRRIHRYLFHNQTTTVNIRRC</sequence>
<evidence type="ECO:0000313" key="1">
    <source>
        <dbReference type="EMBL" id="CAB4303976.1"/>
    </source>
</evidence>
<dbReference type="PANTHER" id="PTHR47481:SF9">
    <property type="entry name" value="RETROTRANSPOSON GAG DOMAIN-CONTAINING PROTEIN"/>
    <property type="match status" value="1"/>
</dbReference>
<organism evidence="1 2">
    <name type="scientific">Prunus armeniaca</name>
    <name type="common">Apricot</name>
    <name type="synonym">Armeniaca vulgaris</name>
    <dbReference type="NCBI Taxonomy" id="36596"/>
    <lineage>
        <taxon>Eukaryota</taxon>
        <taxon>Viridiplantae</taxon>
        <taxon>Streptophyta</taxon>
        <taxon>Embryophyta</taxon>
        <taxon>Tracheophyta</taxon>
        <taxon>Spermatophyta</taxon>
        <taxon>Magnoliopsida</taxon>
        <taxon>eudicotyledons</taxon>
        <taxon>Gunneridae</taxon>
        <taxon>Pentapetalae</taxon>
        <taxon>rosids</taxon>
        <taxon>fabids</taxon>
        <taxon>Rosales</taxon>
        <taxon>Rosaceae</taxon>
        <taxon>Amygdaloideae</taxon>
        <taxon>Amygdaleae</taxon>
        <taxon>Prunus</taxon>
    </lineage>
</organism>
<evidence type="ECO:0000313" key="2">
    <source>
        <dbReference type="Proteomes" id="UP000507245"/>
    </source>
</evidence>
<dbReference type="Proteomes" id="UP000507245">
    <property type="component" value="Unassembled WGS sequence"/>
</dbReference>
<protein>
    <recommendedName>
        <fullName evidence="3">Retrotransposon Copia-like N-terminal domain-containing protein</fullName>
    </recommendedName>
</protein>
<keyword evidence="2" id="KW-1185">Reference proteome</keyword>
<proteinExistence type="predicted"/>
<dbReference type="EMBL" id="CAEKKB010000003">
    <property type="protein sequence ID" value="CAB4303976.1"/>
    <property type="molecule type" value="Genomic_DNA"/>
</dbReference>
<evidence type="ECO:0008006" key="3">
    <source>
        <dbReference type="Google" id="ProtNLM"/>
    </source>
</evidence>
<dbReference type="Pfam" id="PF14223">
    <property type="entry name" value="Retrotran_gag_2"/>
    <property type="match status" value="1"/>
</dbReference>
<accession>A0A6J5WQG8</accession>
<dbReference type="OrthoDB" id="913984at2759"/>
<reference evidence="2" key="1">
    <citation type="journal article" date="2020" name="Genome Biol.">
        <title>Gamete binning: chromosome-level and haplotype-resolved genome assembly enabled by high-throughput single-cell sequencing of gamete genomes.</title>
        <authorList>
            <person name="Campoy J.A."/>
            <person name="Sun H."/>
            <person name="Goel M."/>
            <person name="Jiao W.-B."/>
            <person name="Folz-Donahue K."/>
            <person name="Wang N."/>
            <person name="Rubio M."/>
            <person name="Liu C."/>
            <person name="Kukat C."/>
            <person name="Ruiz D."/>
            <person name="Huettel B."/>
            <person name="Schneeberger K."/>
        </authorList>
    </citation>
    <scope>NUCLEOTIDE SEQUENCE [LARGE SCALE GENOMIC DNA]</scope>
    <source>
        <strain evidence="2">cv. Rojo Pasion</strain>
    </source>
</reference>
<gene>
    <name evidence="1" type="ORF">ORAREDHAP_LOCUS21015</name>
</gene>
<dbReference type="AlphaFoldDB" id="A0A6J5WQG8"/>
<dbReference type="PANTHER" id="PTHR47481">
    <property type="match status" value="1"/>
</dbReference>